<dbReference type="SUPFAM" id="SSF56219">
    <property type="entry name" value="DNase I-like"/>
    <property type="match status" value="1"/>
</dbReference>
<name>A0ABD2MHJ7_9CUCU</name>
<protein>
    <recommendedName>
        <fullName evidence="4">Pol-like protein</fullName>
    </recommendedName>
</protein>
<evidence type="ECO:0008006" key="4">
    <source>
        <dbReference type="Google" id="ProtNLM"/>
    </source>
</evidence>
<evidence type="ECO:0000313" key="2">
    <source>
        <dbReference type="EMBL" id="KAL3265843.1"/>
    </source>
</evidence>
<feature type="region of interest" description="Disordered" evidence="1">
    <location>
        <begin position="1"/>
        <end position="21"/>
    </location>
</feature>
<dbReference type="AlphaFoldDB" id="A0ABD2MHJ7"/>
<keyword evidence="3" id="KW-1185">Reference proteome</keyword>
<sequence length="169" mass="19290">MALSVDKTTQQARQLQEHRDELKARRSYGDTDLTIRYIRGLSTILHSGVPIQCLSIYGYSIFRCDSLTKPDYAGACIYALNTVLDAFVISSYSLHTLYTDKSKDFSISMACIYRPEHDKTIFDHIENLSFDTGKNTFIAGDFNFGDIRKWPLNQLPAANSPFYAFVYAW</sequence>
<dbReference type="Gene3D" id="3.60.10.10">
    <property type="entry name" value="Endonuclease/exonuclease/phosphatase"/>
    <property type="match status" value="1"/>
</dbReference>
<gene>
    <name evidence="2" type="ORF">HHI36_010039</name>
</gene>
<dbReference type="InterPro" id="IPR036691">
    <property type="entry name" value="Endo/exonu/phosph_ase_sf"/>
</dbReference>
<dbReference type="EMBL" id="JABFTP020000001">
    <property type="protein sequence ID" value="KAL3265843.1"/>
    <property type="molecule type" value="Genomic_DNA"/>
</dbReference>
<proteinExistence type="predicted"/>
<organism evidence="2 3">
    <name type="scientific">Cryptolaemus montrouzieri</name>
    <dbReference type="NCBI Taxonomy" id="559131"/>
    <lineage>
        <taxon>Eukaryota</taxon>
        <taxon>Metazoa</taxon>
        <taxon>Ecdysozoa</taxon>
        <taxon>Arthropoda</taxon>
        <taxon>Hexapoda</taxon>
        <taxon>Insecta</taxon>
        <taxon>Pterygota</taxon>
        <taxon>Neoptera</taxon>
        <taxon>Endopterygota</taxon>
        <taxon>Coleoptera</taxon>
        <taxon>Polyphaga</taxon>
        <taxon>Cucujiformia</taxon>
        <taxon>Coccinelloidea</taxon>
        <taxon>Coccinellidae</taxon>
        <taxon>Scymninae</taxon>
        <taxon>Scymnini</taxon>
        <taxon>Cryptolaemus</taxon>
    </lineage>
</organism>
<comment type="caution">
    <text evidence="2">The sequence shown here is derived from an EMBL/GenBank/DDBJ whole genome shotgun (WGS) entry which is preliminary data.</text>
</comment>
<accession>A0ABD2MHJ7</accession>
<reference evidence="2 3" key="1">
    <citation type="journal article" date="2021" name="BMC Biol.">
        <title>Horizontally acquired antibacterial genes associated with adaptive radiation of ladybird beetles.</title>
        <authorList>
            <person name="Li H.S."/>
            <person name="Tang X.F."/>
            <person name="Huang Y.H."/>
            <person name="Xu Z.Y."/>
            <person name="Chen M.L."/>
            <person name="Du X.Y."/>
            <person name="Qiu B.Y."/>
            <person name="Chen P.T."/>
            <person name="Zhang W."/>
            <person name="Slipinski A."/>
            <person name="Escalona H.E."/>
            <person name="Waterhouse R.M."/>
            <person name="Zwick A."/>
            <person name="Pang H."/>
        </authorList>
    </citation>
    <scope>NUCLEOTIDE SEQUENCE [LARGE SCALE GENOMIC DNA]</scope>
    <source>
        <strain evidence="2">SYSU2018</strain>
    </source>
</reference>
<feature type="compositionally biased region" description="Polar residues" evidence="1">
    <location>
        <begin position="1"/>
        <end position="14"/>
    </location>
</feature>
<dbReference type="Proteomes" id="UP001516400">
    <property type="component" value="Unassembled WGS sequence"/>
</dbReference>
<evidence type="ECO:0000256" key="1">
    <source>
        <dbReference type="SAM" id="MobiDB-lite"/>
    </source>
</evidence>
<evidence type="ECO:0000313" key="3">
    <source>
        <dbReference type="Proteomes" id="UP001516400"/>
    </source>
</evidence>